<protein>
    <submittedName>
        <fullName evidence="2">Uncharacterized protein</fullName>
    </submittedName>
</protein>
<feature type="region of interest" description="Disordered" evidence="1">
    <location>
        <begin position="1"/>
        <end position="34"/>
    </location>
</feature>
<sequence>MEKERHRGRQGAPEQRSRKVTPLPPRDGRSMPTKDLKAAAFHERIDRHGNIFGARVETKQTRIPPPSKTLERQREEHLPWRGKMLESVPEPHSLSSPPYTKKRDPVSERDLQRRPPFPQRGLREWVLQERTEKQILNDLNEATMLYLNCPEPTEAAARRQRVLAGDARGQTEEAVARLMKQQGPPEAVERRGSPQLGQTPTIPSKEQVMRELQEVTKQYLSCIDPVEAVARRQRVLLGDAEGLLEKTAGECVSPDILAVYVYYGGEMLNVGVDGLSREAEASDLVLDMETP</sequence>
<feature type="compositionally biased region" description="Basic and acidic residues" evidence="1">
    <location>
        <begin position="101"/>
        <end position="113"/>
    </location>
</feature>
<accession>A0A8S9PX82</accession>
<feature type="compositionally biased region" description="Basic and acidic residues" evidence="1">
    <location>
        <begin position="69"/>
        <end position="79"/>
    </location>
</feature>
<comment type="caution">
    <text evidence="2">The sequence shown here is derived from an EMBL/GenBank/DDBJ whole genome shotgun (WGS) entry which is preliminary data.</text>
</comment>
<evidence type="ECO:0000313" key="3">
    <source>
        <dbReference type="Proteomes" id="UP000712600"/>
    </source>
</evidence>
<name>A0A8S9PX82_BRACR</name>
<organism evidence="2 3">
    <name type="scientific">Brassica cretica</name>
    <name type="common">Mustard</name>
    <dbReference type="NCBI Taxonomy" id="69181"/>
    <lineage>
        <taxon>Eukaryota</taxon>
        <taxon>Viridiplantae</taxon>
        <taxon>Streptophyta</taxon>
        <taxon>Embryophyta</taxon>
        <taxon>Tracheophyta</taxon>
        <taxon>Spermatophyta</taxon>
        <taxon>Magnoliopsida</taxon>
        <taxon>eudicotyledons</taxon>
        <taxon>Gunneridae</taxon>
        <taxon>Pentapetalae</taxon>
        <taxon>rosids</taxon>
        <taxon>malvids</taxon>
        <taxon>Brassicales</taxon>
        <taxon>Brassicaceae</taxon>
        <taxon>Brassiceae</taxon>
        <taxon>Brassica</taxon>
    </lineage>
</organism>
<dbReference type="EMBL" id="QGKX02001347">
    <property type="protein sequence ID" value="KAF3526044.1"/>
    <property type="molecule type" value="Genomic_DNA"/>
</dbReference>
<evidence type="ECO:0000256" key="1">
    <source>
        <dbReference type="SAM" id="MobiDB-lite"/>
    </source>
</evidence>
<feature type="region of interest" description="Disordered" evidence="1">
    <location>
        <begin position="50"/>
        <end position="116"/>
    </location>
</feature>
<reference evidence="2" key="1">
    <citation type="submission" date="2019-12" db="EMBL/GenBank/DDBJ databases">
        <title>Genome sequencing and annotation of Brassica cretica.</title>
        <authorList>
            <person name="Studholme D.J."/>
            <person name="Sarris P."/>
        </authorList>
    </citation>
    <scope>NUCLEOTIDE SEQUENCE</scope>
    <source>
        <strain evidence="2">PFS-109/04</strain>
        <tissue evidence="2">Leaf</tissue>
    </source>
</reference>
<evidence type="ECO:0000313" key="2">
    <source>
        <dbReference type="EMBL" id="KAF3526044.1"/>
    </source>
</evidence>
<feature type="region of interest" description="Disordered" evidence="1">
    <location>
        <begin position="180"/>
        <end position="201"/>
    </location>
</feature>
<dbReference type="AlphaFoldDB" id="A0A8S9PX82"/>
<gene>
    <name evidence="2" type="ORF">F2Q69_00046727</name>
</gene>
<dbReference type="Proteomes" id="UP000712600">
    <property type="component" value="Unassembled WGS sequence"/>
</dbReference>
<proteinExistence type="predicted"/>